<reference evidence="2" key="1">
    <citation type="journal article" date="2019" name="Int. J. Syst. Evol. Microbiol.">
        <title>The Global Catalogue of Microorganisms (GCM) 10K type strain sequencing project: providing services to taxonomists for standard genome sequencing and annotation.</title>
        <authorList>
            <consortium name="The Broad Institute Genomics Platform"/>
            <consortium name="The Broad Institute Genome Sequencing Center for Infectious Disease"/>
            <person name="Wu L."/>
            <person name="Ma J."/>
        </authorList>
    </citation>
    <scope>NUCLEOTIDE SEQUENCE [LARGE SCALE GENOMIC DNA]</scope>
    <source>
        <strain evidence="2">CECT 7698</strain>
    </source>
</reference>
<protein>
    <submittedName>
        <fullName evidence="1">Uncharacterized protein</fullName>
    </submittedName>
</protein>
<comment type="caution">
    <text evidence="1">The sequence shown here is derived from an EMBL/GenBank/DDBJ whole genome shotgun (WGS) entry which is preliminary data.</text>
</comment>
<dbReference type="EMBL" id="JBHRUG010000001">
    <property type="protein sequence ID" value="MFC3282013.1"/>
    <property type="molecule type" value="Genomic_DNA"/>
</dbReference>
<gene>
    <name evidence="1" type="ORF">ACFOEV_00140</name>
</gene>
<sequence length="72" mass="8291">MMRRSRACRVQITSREAGEVYEYCGEGIGSDEEKLADDLKHRFEWIWDYDPRTAVKEALASLGWQKAVSHAS</sequence>
<accession>A0ABV7LHX5</accession>
<dbReference type="RefSeq" id="WP_386770358.1">
    <property type="nucleotide sequence ID" value="NZ_JBHRUG010000001.1"/>
</dbReference>
<evidence type="ECO:0000313" key="1">
    <source>
        <dbReference type="EMBL" id="MFC3282013.1"/>
    </source>
</evidence>
<evidence type="ECO:0000313" key="2">
    <source>
        <dbReference type="Proteomes" id="UP001595579"/>
    </source>
</evidence>
<proteinExistence type="predicted"/>
<name>A0ABV7LHX5_9GAMM</name>
<organism evidence="1 2">
    <name type="scientific">Litchfieldella rifensis</name>
    <dbReference type="NCBI Taxonomy" id="762643"/>
    <lineage>
        <taxon>Bacteria</taxon>
        <taxon>Pseudomonadati</taxon>
        <taxon>Pseudomonadota</taxon>
        <taxon>Gammaproteobacteria</taxon>
        <taxon>Oceanospirillales</taxon>
        <taxon>Halomonadaceae</taxon>
        <taxon>Litchfieldella</taxon>
    </lineage>
</organism>
<keyword evidence="2" id="KW-1185">Reference proteome</keyword>
<dbReference type="Proteomes" id="UP001595579">
    <property type="component" value="Unassembled WGS sequence"/>
</dbReference>